<dbReference type="Proteomes" id="UP000478052">
    <property type="component" value="Unassembled WGS sequence"/>
</dbReference>
<keyword evidence="2" id="KW-1185">Reference proteome</keyword>
<dbReference type="AlphaFoldDB" id="A0A6G0Y1X1"/>
<dbReference type="OrthoDB" id="10356394at2759"/>
<organism evidence="1 2">
    <name type="scientific">Aphis craccivora</name>
    <name type="common">Cowpea aphid</name>
    <dbReference type="NCBI Taxonomy" id="307492"/>
    <lineage>
        <taxon>Eukaryota</taxon>
        <taxon>Metazoa</taxon>
        <taxon>Ecdysozoa</taxon>
        <taxon>Arthropoda</taxon>
        <taxon>Hexapoda</taxon>
        <taxon>Insecta</taxon>
        <taxon>Pterygota</taxon>
        <taxon>Neoptera</taxon>
        <taxon>Paraneoptera</taxon>
        <taxon>Hemiptera</taxon>
        <taxon>Sternorrhyncha</taxon>
        <taxon>Aphidomorpha</taxon>
        <taxon>Aphidoidea</taxon>
        <taxon>Aphididae</taxon>
        <taxon>Aphidini</taxon>
        <taxon>Aphis</taxon>
        <taxon>Aphis</taxon>
    </lineage>
</organism>
<sequence>ARVMSSGIESLAIVKQKAKKAMYISDLDEDEIKPKTKKLKSSIDCPVFLENYIAPDNLLSIKSLYFPGNNKKKCEIEVHQHLAASKQPSVDKLPVSISGWSPSPLKAAAKASIDKISLKTIDPCTKKVISSTVSRKLEFGDDKNKSYNNKINFDMLSDEESFETSIMKNKDFPCSYKQSYT</sequence>
<dbReference type="EMBL" id="VUJU01006869">
    <property type="protein sequence ID" value="KAF0747371.1"/>
    <property type="molecule type" value="Genomic_DNA"/>
</dbReference>
<name>A0A6G0Y1X1_APHCR</name>
<protein>
    <submittedName>
        <fullName evidence="1">Uncharacterized protein</fullName>
    </submittedName>
</protein>
<gene>
    <name evidence="1" type="ORF">FWK35_00011660</name>
</gene>
<feature type="non-terminal residue" evidence="1">
    <location>
        <position position="1"/>
    </location>
</feature>
<evidence type="ECO:0000313" key="1">
    <source>
        <dbReference type="EMBL" id="KAF0747371.1"/>
    </source>
</evidence>
<evidence type="ECO:0000313" key="2">
    <source>
        <dbReference type="Proteomes" id="UP000478052"/>
    </source>
</evidence>
<reference evidence="1 2" key="1">
    <citation type="submission" date="2019-08" db="EMBL/GenBank/DDBJ databases">
        <title>Whole genome of Aphis craccivora.</title>
        <authorList>
            <person name="Voronova N.V."/>
            <person name="Shulinski R.S."/>
            <person name="Bandarenka Y.V."/>
            <person name="Zhorov D.G."/>
            <person name="Warner D."/>
        </authorList>
    </citation>
    <scope>NUCLEOTIDE SEQUENCE [LARGE SCALE GENOMIC DNA]</scope>
    <source>
        <strain evidence="1">180601</strain>
        <tissue evidence="1">Whole Body</tissue>
    </source>
</reference>
<proteinExistence type="predicted"/>
<comment type="caution">
    <text evidence="1">The sequence shown here is derived from an EMBL/GenBank/DDBJ whole genome shotgun (WGS) entry which is preliminary data.</text>
</comment>
<accession>A0A6G0Y1X1</accession>